<sequence length="74" mass="8620">MIIAAPLNGKEPIFAYLPQDAKEYSKDLDIFINHPDFKKRLEVLIYSQSDCCILRKDLTEAHSSTIKEIVDFYR</sequence>
<name>G9ELP1_9GAMM</name>
<dbReference type="HOGENOM" id="CLU_2683305_0_0_6"/>
<keyword evidence="2" id="KW-1185">Reference proteome</keyword>
<evidence type="ECO:0000313" key="2">
    <source>
        <dbReference type="Proteomes" id="UP000002770"/>
    </source>
</evidence>
<accession>G9ELP1</accession>
<dbReference type="AlphaFoldDB" id="G9ELP1"/>
<dbReference type="InParanoid" id="G9ELP1"/>
<dbReference type="STRING" id="658187.LDG_6042"/>
<organism evidence="1 2">
    <name type="scientific">Legionella drancourtii LLAP12</name>
    <dbReference type="NCBI Taxonomy" id="658187"/>
    <lineage>
        <taxon>Bacteria</taxon>
        <taxon>Pseudomonadati</taxon>
        <taxon>Pseudomonadota</taxon>
        <taxon>Gammaproteobacteria</taxon>
        <taxon>Legionellales</taxon>
        <taxon>Legionellaceae</taxon>
        <taxon>Legionella</taxon>
    </lineage>
</organism>
<gene>
    <name evidence="1" type="ORF">LDG_6042</name>
</gene>
<reference evidence="1 2" key="1">
    <citation type="journal article" date="2011" name="BMC Genomics">
        <title>Insight into cross-talk between intra-amoebal pathogens.</title>
        <authorList>
            <person name="Gimenez G."/>
            <person name="Bertelli C."/>
            <person name="Moliner C."/>
            <person name="Robert C."/>
            <person name="Raoult D."/>
            <person name="Fournier P.E."/>
            <person name="Greub G."/>
        </authorList>
    </citation>
    <scope>NUCLEOTIDE SEQUENCE [LARGE SCALE GENOMIC DNA]</scope>
    <source>
        <strain evidence="1 2">LLAP12</strain>
    </source>
</reference>
<dbReference type="RefSeq" id="WP_006869987.1">
    <property type="nucleotide sequence ID" value="NZ_JH413808.1"/>
</dbReference>
<dbReference type="EMBL" id="JH413808">
    <property type="protein sequence ID" value="EHL31876.1"/>
    <property type="molecule type" value="Genomic_DNA"/>
</dbReference>
<proteinExistence type="predicted"/>
<protein>
    <submittedName>
        <fullName evidence="1">Uncharacterized protein</fullName>
    </submittedName>
</protein>
<evidence type="ECO:0000313" key="1">
    <source>
        <dbReference type="EMBL" id="EHL31876.1"/>
    </source>
</evidence>
<dbReference type="Proteomes" id="UP000002770">
    <property type="component" value="Unassembled WGS sequence"/>
</dbReference>